<name>A0A516GTL7_9FLAO</name>
<protein>
    <recommendedName>
        <fullName evidence="9">Thiamine-phosphate synthase</fullName>
        <shortName evidence="9">TP synthase</shortName>
        <shortName evidence="9">TPS</shortName>
        <ecNumber evidence="9">2.5.1.3</ecNumber>
    </recommendedName>
    <alternativeName>
        <fullName evidence="9">Thiamine-phosphate pyrophosphorylase</fullName>
        <shortName evidence="9">TMP pyrophosphorylase</shortName>
        <shortName evidence="9">TMP-PPase</shortName>
    </alternativeName>
</protein>
<dbReference type="PANTHER" id="PTHR20857">
    <property type="entry name" value="THIAMINE-PHOSPHATE PYROPHOSPHORYLASE"/>
    <property type="match status" value="1"/>
</dbReference>
<dbReference type="GO" id="GO:0009229">
    <property type="term" value="P:thiamine diphosphate biosynthetic process"/>
    <property type="evidence" value="ECO:0007669"/>
    <property type="project" value="UniProtKB-UniRule"/>
</dbReference>
<evidence type="ECO:0000256" key="2">
    <source>
        <dbReference type="ARBA" id="ARBA00022679"/>
    </source>
</evidence>
<dbReference type="GO" id="GO:0009228">
    <property type="term" value="P:thiamine biosynthetic process"/>
    <property type="evidence" value="ECO:0007669"/>
    <property type="project" value="UniProtKB-KW"/>
</dbReference>
<dbReference type="Pfam" id="PF02581">
    <property type="entry name" value="TMP-TENI"/>
    <property type="match status" value="1"/>
</dbReference>
<feature type="binding site" evidence="9">
    <location>
        <begin position="130"/>
        <end position="132"/>
    </location>
    <ligand>
        <name>2-[(2R,5Z)-2-carboxy-4-methylthiazol-5(2H)-ylidene]ethyl phosphate</name>
        <dbReference type="ChEBI" id="CHEBI:62899"/>
    </ligand>
</feature>
<evidence type="ECO:0000313" key="13">
    <source>
        <dbReference type="EMBL" id="QDO94858.1"/>
    </source>
</evidence>
<comment type="pathway">
    <text evidence="1 9 11">Cofactor biosynthesis; thiamine diphosphate biosynthesis; thiamine phosphate from 4-amino-2-methyl-5-diphosphomethylpyrimidine and 4-methyl-5-(2-phosphoethyl)-thiazole: step 1/1.</text>
</comment>
<dbReference type="Gene3D" id="3.20.20.70">
    <property type="entry name" value="Aldolase class I"/>
    <property type="match status" value="1"/>
</dbReference>
<organism evidence="13 14">
    <name type="scientific">Formosa sediminum</name>
    <dbReference type="NCBI Taxonomy" id="2594004"/>
    <lineage>
        <taxon>Bacteria</taxon>
        <taxon>Pseudomonadati</taxon>
        <taxon>Bacteroidota</taxon>
        <taxon>Flavobacteriia</taxon>
        <taxon>Flavobacteriales</taxon>
        <taxon>Flavobacteriaceae</taxon>
        <taxon>Formosa</taxon>
    </lineage>
</organism>
<comment type="caution">
    <text evidence="9">Lacks conserved residue(s) required for the propagation of feature annotation.</text>
</comment>
<feature type="binding site" evidence="9">
    <location>
        <position position="85"/>
    </location>
    <ligand>
        <name>Mg(2+)</name>
        <dbReference type="ChEBI" id="CHEBI:18420"/>
    </ligand>
</feature>
<dbReference type="InterPro" id="IPR022998">
    <property type="entry name" value="ThiamineP_synth_TenI"/>
</dbReference>
<dbReference type="GO" id="GO:0004789">
    <property type="term" value="F:thiamine-phosphate diphosphorylase activity"/>
    <property type="evidence" value="ECO:0007669"/>
    <property type="project" value="UniProtKB-UniRule"/>
</dbReference>
<dbReference type="OrthoDB" id="9812206at2"/>
<evidence type="ECO:0000313" key="14">
    <source>
        <dbReference type="Proteomes" id="UP000319209"/>
    </source>
</evidence>
<reference evidence="13 14" key="1">
    <citation type="submission" date="2019-07" db="EMBL/GenBank/DDBJ databases">
        <title>Genome sequencing for Formosa sp. PS13.</title>
        <authorList>
            <person name="Park S.-J."/>
        </authorList>
    </citation>
    <scope>NUCLEOTIDE SEQUENCE [LARGE SCALE GENOMIC DNA]</scope>
    <source>
        <strain evidence="13 14">PS13</strain>
    </source>
</reference>
<dbReference type="HAMAP" id="MF_00097">
    <property type="entry name" value="TMP_synthase"/>
    <property type="match status" value="1"/>
</dbReference>
<evidence type="ECO:0000256" key="8">
    <source>
        <dbReference type="ARBA" id="ARBA00047883"/>
    </source>
</evidence>
<dbReference type="AlphaFoldDB" id="A0A516GTL7"/>
<evidence type="ECO:0000256" key="7">
    <source>
        <dbReference type="ARBA" id="ARBA00047851"/>
    </source>
</evidence>
<dbReference type="PANTHER" id="PTHR20857:SF15">
    <property type="entry name" value="THIAMINE-PHOSPHATE SYNTHASE"/>
    <property type="match status" value="1"/>
</dbReference>
<dbReference type="Proteomes" id="UP000319209">
    <property type="component" value="Chromosome"/>
</dbReference>
<comment type="catalytic activity">
    <reaction evidence="6 9 10">
        <text>4-methyl-5-(2-phosphooxyethyl)-thiazole + 4-amino-2-methyl-5-(diphosphooxymethyl)pyrimidine + H(+) = thiamine phosphate + diphosphate</text>
        <dbReference type="Rhea" id="RHEA:22328"/>
        <dbReference type="ChEBI" id="CHEBI:15378"/>
        <dbReference type="ChEBI" id="CHEBI:33019"/>
        <dbReference type="ChEBI" id="CHEBI:37575"/>
        <dbReference type="ChEBI" id="CHEBI:57841"/>
        <dbReference type="ChEBI" id="CHEBI:58296"/>
        <dbReference type="EC" id="2.5.1.3"/>
    </reaction>
</comment>
<dbReference type="GO" id="GO:0000287">
    <property type="term" value="F:magnesium ion binding"/>
    <property type="evidence" value="ECO:0007669"/>
    <property type="project" value="UniProtKB-UniRule"/>
</dbReference>
<feature type="binding site" evidence="9">
    <location>
        <begin position="33"/>
        <end position="37"/>
    </location>
    <ligand>
        <name>4-amino-2-methyl-5-(diphosphooxymethyl)pyrimidine</name>
        <dbReference type="ChEBI" id="CHEBI:57841"/>
    </ligand>
</feature>
<evidence type="ECO:0000256" key="4">
    <source>
        <dbReference type="ARBA" id="ARBA00022842"/>
    </source>
</evidence>
<feature type="binding site" evidence="9">
    <location>
        <position position="66"/>
    </location>
    <ligand>
        <name>Mg(2+)</name>
        <dbReference type="ChEBI" id="CHEBI:18420"/>
    </ligand>
</feature>
<dbReference type="GO" id="GO:0005737">
    <property type="term" value="C:cytoplasm"/>
    <property type="evidence" value="ECO:0007669"/>
    <property type="project" value="TreeGrafter"/>
</dbReference>
<keyword evidence="3 9" id="KW-0479">Metal-binding</keyword>
<evidence type="ECO:0000256" key="1">
    <source>
        <dbReference type="ARBA" id="ARBA00005165"/>
    </source>
</evidence>
<dbReference type="CDD" id="cd00564">
    <property type="entry name" value="TMP_TenI"/>
    <property type="match status" value="1"/>
</dbReference>
<keyword evidence="4 9" id="KW-0460">Magnesium</keyword>
<proteinExistence type="inferred from homology"/>
<dbReference type="EMBL" id="CP041637">
    <property type="protein sequence ID" value="QDO94858.1"/>
    <property type="molecule type" value="Genomic_DNA"/>
</dbReference>
<evidence type="ECO:0000259" key="12">
    <source>
        <dbReference type="Pfam" id="PF02581"/>
    </source>
</evidence>
<comment type="catalytic activity">
    <reaction evidence="7 9 10">
        <text>2-(2-carboxy-4-methylthiazol-5-yl)ethyl phosphate + 4-amino-2-methyl-5-(diphosphooxymethyl)pyrimidine + 2 H(+) = thiamine phosphate + CO2 + diphosphate</text>
        <dbReference type="Rhea" id="RHEA:47848"/>
        <dbReference type="ChEBI" id="CHEBI:15378"/>
        <dbReference type="ChEBI" id="CHEBI:16526"/>
        <dbReference type="ChEBI" id="CHEBI:33019"/>
        <dbReference type="ChEBI" id="CHEBI:37575"/>
        <dbReference type="ChEBI" id="CHEBI:57841"/>
        <dbReference type="ChEBI" id="CHEBI:62890"/>
        <dbReference type="EC" id="2.5.1.3"/>
    </reaction>
</comment>
<comment type="function">
    <text evidence="9">Condenses 4-methyl-5-(beta-hydroxyethyl)thiazole monophosphate (THZ-P) and 2-methyl-4-amino-5-hydroxymethyl pyrimidine pyrophosphate (HMP-PP) to form thiamine monophosphate (TMP).</text>
</comment>
<dbReference type="EC" id="2.5.1.3" evidence="9"/>
<comment type="catalytic activity">
    <reaction evidence="8 9 10">
        <text>2-[(2R,5Z)-2-carboxy-4-methylthiazol-5(2H)-ylidene]ethyl phosphate + 4-amino-2-methyl-5-(diphosphooxymethyl)pyrimidine + 2 H(+) = thiamine phosphate + CO2 + diphosphate</text>
        <dbReference type="Rhea" id="RHEA:47844"/>
        <dbReference type="ChEBI" id="CHEBI:15378"/>
        <dbReference type="ChEBI" id="CHEBI:16526"/>
        <dbReference type="ChEBI" id="CHEBI:33019"/>
        <dbReference type="ChEBI" id="CHEBI:37575"/>
        <dbReference type="ChEBI" id="CHEBI:57841"/>
        <dbReference type="ChEBI" id="CHEBI:62899"/>
        <dbReference type="EC" id="2.5.1.3"/>
    </reaction>
</comment>
<dbReference type="SUPFAM" id="SSF51391">
    <property type="entry name" value="Thiamin phosphate synthase"/>
    <property type="match status" value="1"/>
</dbReference>
<evidence type="ECO:0000256" key="10">
    <source>
        <dbReference type="RuleBase" id="RU003826"/>
    </source>
</evidence>
<evidence type="ECO:0000256" key="5">
    <source>
        <dbReference type="ARBA" id="ARBA00022977"/>
    </source>
</evidence>
<feature type="binding site" evidence="9">
    <location>
        <position position="133"/>
    </location>
    <ligand>
        <name>4-amino-2-methyl-5-(diphosphooxymethyl)pyrimidine</name>
        <dbReference type="ChEBI" id="CHEBI:57841"/>
    </ligand>
</feature>
<feature type="domain" description="Thiamine phosphate synthase/TenI" evidence="12">
    <location>
        <begin position="7"/>
        <end position="186"/>
    </location>
</feature>
<accession>A0A516GTL7</accession>
<feature type="binding site" evidence="9">
    <location>
        <position position="65"/>
    </location>
    <ligand>
        <name>4-amino-2-methyl-5-(diphosphooxymethyl)pyrimidine</name>
        <dbReference type="ChEBI" id="CHEBI:57841"/>
    </ligand>
</feature>
<gene>
    <name evidence="9 13" type="primary">thiE</name>
    <name evidence="13" type="ORF">FNB79_13075</name>
</gene>
<dbReference type="InterPro" id="IPR036206">
    <property type="entry name" value="ThiamineP_synth_sf"/>
</dbReference>
<comment type="cofactor">
    <cofactor evidence="9">
        <name>Mg(2+)</name>
        <dbReference type="ChEBI" id="CHEBI:18420"/>
    </cofactor>
    <text evidence="9">Binds 1 Mg(2+) ion per subunit.</text>
</comment>
<keyword evidence="14" id="KW-1185">Reference proteome</keyword>
<dbReference type="InterPro" id="IPR013785">
    <property type="entry name" value="Aldolase_TIM"/>
</dbReference>
<evidence type="ECO:0000256" key="11">
    <source>
        <dbReference type="RuleBase" id="RU004253"/>
    </source>
</evidence>
<keyword evidence="2 9" id="KW-0808">Transferase</keyword>
<feature type="binding site" evidence="9">
    <location>
        <position position="104"/>
    </location>
    <ligand>
        <name>4-amino-2-methyl-5-(diphosphooxymethyl)pyrimidine</name>
        <dbReference type="ChEBI" id="CHEBI:57841"/>
    </ligand>
</feature>
<evidence type="ECO:0000256" key="9">
    <source>
        <dbReference type="HAMAP-Rule" id="MF_00097"/>
    </source>
</evidence>
<evidence type="ECO:0000256" key="3">
    <source>
        <dbReference type="ARBA" id="ARBA00022723"/>
    </source>
</evidence>
<dbReference type="KEGG" id="fop:FNB79_13075"/>
<feature type="binding site" evidence="9">
    <location>
        <position position="163"/>
    </location>
    <ligand>
        <name>2-[(2R,5Z)-2-carboxy-4-methylthiazol-5(2H)-ylidene]ethyl phosphate</name>
        <dbReference type="ChEBI" id="CHEBI:62899"/>
    </ligand>
</feature>
<dbReference type="NCBIfam" id="TIGR00693">
    <property type="entry name" value="thiE"/>
    <property type="match status" value="1"/>
</dbReference>
<dbReference type="InterPro" id="IPR034291">
    <property type="entry name" value="TMP_synthase"/>
</dbReference>
<dbReference type="UniPathway" id="UPA00060">
    <property type="reaction ID" value="UER00141"/>
</dbReference>
<keyword evidence="5 9" id="KW-0784">Thiamine biosynthesis</keyword>
<comment type="similarity">
    <text evidence="9 10">Belongs to the thiamine-phosphate synthase family.</text>
</comment>
<dbReference type="RefSeq" id="WP_143381733.1">
    <property type="nucleotide sequence ID" value="NZ_CP041637.1"/>
</dbReference>
<evidence type="ECO:0000256" key="6">
    <source>
        <dbReference type="ARBA" id="ARBA00047334"/>
    </source>
</evidence>
<sequence>MISKLHYITQGETPEQHLEYIQNACSSGADWIQLRMKHFDEQVVLETAKKARALTMHFQTRLIINDYYKIAKTVNADGVHLGKNDACPLEAREYLGKWYRIGGTANTLDDCRELIEKQVDYIGLGPFRFTTTKSNLGPLLGISGYQHIIKQLDTNIPIIAIGGITLKDIPELLETGIYGVAISGEITKNFNTISAFNTTLQGPNTQEHVYKMPKKEDNED</sequence>